<evidence type="ECO:0000256" key="8">
    <source>
        <dbReference type="ARBA" id="ARBA00023136"/>
    </source>
</evidence>
<reference evidence="13" key="1">
    <citation type="journal article" date="2011" name="Nat. Commun.">
        <title>Effector diversification within compartments of the Leptosphaeria maculans genome affected by Repeat-Induced Point mutations.</title>
        <authorList>
            <person name="Rouxel T."/>
            <person name="Grandaubert J."/>
            <person name="Hane J.K."/>
            <person name="Hoede C."/>
            <person name="van de Wouw A.P."/>
            <person name="Couloux A."/>
            <person name="Dominguez V."/>
            <person name="Anthouard V."/>
            <person name="Bally P."/>
            <person name="Bourras S."/>
            <person name="Cozijnsen A.J."/>
            <person name="Ciuffetti L.M."/>
            <person name="Degrave A."/>
            <person name="Dilmaghani A."/>
            <person name="Duret L."/>
            <person name="Fudal I."/>
            <person name="Goodwin S.B."/>
            <person name="Gout L."/>
            <person name="Glaser N."/>
            <person name="Linglin J."/>
            <person name="Kema G.H.J."/>
            <person name="Lapalu N."/>
            <person name="Lawrence C.B."/>
            <person name="May K."/>
            <person name="Meyer M."/>
            <person name="Ollivier B."/>
            <person name="Poulain J."/>
            <person name="Schoch C.L."/>
            <person name="Simon A."/>
            <person name="Spatafora J.W."/>
            <person name="Stachowiak A."/>
            <person name="Turgeon B.G."/>
            <person name="Tyler B.M."/>
            <person name="Vincent D."/>
            <person name="Weissenbach J."/>
            <person name="Amselem J."/>
            <person name="Quesneville H."/>
            <person name="Oliver R.P."/>
            <person name="Wincker P."/>
            <person name="Balesdent M.-H."/>
            <person name="Howlett B.J."/>
        </authorList>
    </citation>
    <scope>NUCLEOTIDE SEQUENCE [LARGE SCALE GENOMIC DNA]</scope>
    <source>
        <strain evidence="13">JN3 / isolate v23.1.3 / race Av1-4-5-6-7-8</strain>
    </source>
</reference>
<dbReference type="Pfam" id="PF00005">
    <property type="entry name" value="ABC_tran"/>
    <property type="match status" value="2"/>
</dbReference>
<dbReference type="InterPro" id="IPR027417">
    <property type="entry name" value="P-loop_NTPase"/>
</dbReference>
<dbReference type="Proteomes" id="UP000002668">
    <property type="component" value="Genome"/>
</dbReference>
<dbReference type="GO" id="GO:0016887">
    <property type="term" value="F:ATP hydrolysis activity"/>
    <property type="evidence" value="ECO:0007669"/>
    <property type="project" value="InterPro"/>
</dbReference>
<dbReference type="OrthoDB" id="245989at2759"/>
<dbReference type="FunFam" id="3.40.50.300:FF:000881">
    <property type="entry name" value="ABC multidrug transporter A-1"/>
    <property type="match status" value="1"/>
</dbReference>
<dbReference type="InterPro" id="IPR003593">
    <property type="entry name" value="AAA+_ATPase"/>
</dbReference>
<dbReference type="PROSITE" id="PS00211">
    <property type="entry name" value="ABC_TRANSPORTER_1"/>
    <property type="match status" value="1"/>
</dbReference>
<gene>
    <name evidence="12" type="ORF">LEMA_P014740.1</name>
</gene>
<feature type="transmembrane region" description="Helical" evidence="10">
    <location>
        <begin position="953"/>
        <end position="971"/>
    </location>
</feature>
<dbReference type="GO" id="GO:0140359">
    <property type="term" value="F:ABC-type transporter activity"/>
    <property type="evidence" value="ECO:0007669"/>
    <property type="project" value="InterPro"/>
</dbReference>
<feature type="region of interest" description="Disordered" evidence="9">
    <location>
        <begin position="1927"/>
        <end position="1982"/>
    </location>
</feature>
<dbReference type="Gene3D" id="3.40.50.300">
    <property type="entry name" value="P-loop containing nucleotide triphosphate hydrolases"/>
    <property type="match status" value="2"/>
</dbReference>
<feature type="transmembrane region" description="Helical" evidence="10">
    <location>
        <begin position="1897"/>
        <end position="1917"/>
    </location>
</feature>
<keyword evidence="3" id="KW-0813">Transport</keyword>
<feature type="transmembrane region" description="Helical" evidence="10">
    <location>
        <begin position="1059"/>
        <end position="1078"/>
    </location>
</feature>
<feature type="transmembrane region" description="Helical" evidence="10">
    <location>
        <begin position="1196"/>
        <end position="1216"/>
    </location>
</feature>
<keyword evidence="6" id="KW-0067">ATP-binding</keyword>
<feature type="compositionally biased region" description="Basic and acidic residues" evidence="9">
    <location>
        <begin position="487"/>
        <end position="497"/>
    </location>
</feature>
<keyword evidence="4 10" id="KW-0812">Transmembrane</keyword>
<dbReference type="FunFam" id="3.40.50.300:FF:000054">
    <property type="entry name" value="ABC multidrug transporter atrF"/>
    <property type="match status" value="1"/>
</dbReference>
<evidence type="ECO:0000259" key="11">
    <source>
        <dbReference type="PROSITE" id="PS50893"/>
    </source>
</evidence>
<dbReference type="SUPFAM" id="SSF52540">
    <property type="entry name" value="P-loop containing nucleoside triphosphate hydrolases"/>
    <property type="match status" value="2"/>
</dbReference>
<feature type="compositionally biased region" description="Basic and acidic residues" evidence="9">
    <location>
        <begin position="1953"/>
        <end position="1962"/>
    </location>
</feature>
<organism evidence="13">
    <name type="scientific">Leptosphaeria maculans (strain JN3 / isolate v23.1.3 / race Av1-4-5-6-7-8)</name>
    <name type="common">Blackleg fungus</name>
    <name type="synonym">Phoma lingam</name>
    <dbReference type="NCBI Taxonomy" id="985895"/>
    <lineage>
        <taxon>Eukaryota</taxon>
        <taxon>Fungi</taxon>
        <taxon>Dikarya</taxon>
        <taxon>Ascomycota</taxon>
        <taxon>Pezizomycotina</taxon>
        <taxon>Dothideomycetes</taxon>
        <taxon>Pleosporomycetidae</taxon>
        <taxon>Pleosporales</taxon>
        <taxon>Pleosporineae</taxon>
        <taxon>Leptosphaeriaceae</taxon>
        <taxon>Plenodomus</taxon>
        <taxon>Plenodomus lingam/Leptosphaeria maculans species complex</taxon>
    </lineage>
</organism>
<dbReference type="CDD" id="cd03233">
    <property type="entry name" value="ABCG_PDR_domain1"/>
    <property type="match status" value="1"/>
</dbReference>
<dbReference type="InterPro" id="IPR029481">
    <property type="entry name" value="ABC_trans_N"/>
</dbReference>
<sequence length="1982" mass="221641">MESQREMGMFGDDLGERLEHDCRFSIHASERSDMLSITSEVSRRLFRQKSRSRGYFAHMDSGGIRSWTRSVDGESGAEKHTRVTKALSCQETVGKPTGTSGIYRLRTQPGGIIFRISHYRGGKKVVDDGLKLPFRAWIDDKRAGRAGSGRLANAPWANPPPPWTHVRFSSAKRDGFRESLLVGSGCCGGQRVADITLVAEDDLLCRAGPCLDTPVLCSHQSPRKEPHEASVTSQTVQLRSACKRQPLWYIRRVGQIYLDASNRTLNLWPEQARSTIHSIRRIRRIREAGLPTTVLMVTPLQQMARACKIMSWRGYATVPVPEDSTLAELGVHDTGQGSHPSPVHQPRRVSAGQWTNVTAKADVESSTLSAGPLLPWRCQFINQVRSVVSCPSIVLLILLLYPLLSPRPTEQTPRREPPIMNPSGTYGANYDQEGRSFERHVRDNHPESESDASTIAAKADGSTRSNEGPQPKDSSYMADQTADEELETARREEEVHQLARALTTQSQAVAAQQNPFNAAPNSALDPFGENFNARAWTKAMLNLQQQDEGAPPIRTAGIAFRDLNVHGFGADTDYQKSVGNIWLEGPGLVRQMMGDKGRKINILQHLDGLVEAGEMLVVLGPPGSGCSTFLKTITGETHGFTVDSASHLNYQGVDAELMNKNYRGEAIYTAEVDVHFPTITVGDTLSFAAQARRPRNIPGGVSVKQYAQHQRDVIMALYGISHTINTKVGNDFIRGVSGGERKRVTIAEASLSRAPLQAWDNSTRGLDSANAVEFVKTLRMETEIMGTTACVAIYQAPQAAYDLFDKALVLYEGRQIYFGKTTEAKQYFVNMGFVCPDRQTDADFLTSMTSALERVVRPGWENRVPRTPDEFAERWLNSPERAALLQQIEAYDQRYPIGGEAAQAFKESRDMQKAKSLSEKSPFTLSYIQLVNLCLWRGFVRLKATPGITLTQLSANSVAALVVSSVFYNLGPTTGSFYSRSALLFYAILLSAFSSALEILSLYAQRPIVEKHARYALYHPSAEAWASMITDVPYKVVNAITFNLILYFMSNLRREPGNFFFFILVSLTLTLTMSMLFRSIASMTRTLEQALAPAAILILGLVMYTGFTVPPTYMLGWSKWMRRVNPVAYGFEALMVNEFHDRQFECDQYVPSGLGYENASGLLHACSAVGSVTGQPFVSGTDYIRSSFDYKASNKWRNYGIMWAFLIIFMAIHLAATEFISAKKSKGEVLLFRRGHQFAAAKNSSTDDVESSPAGRSVTVQQDNSDNIASIIERQTAVFQWRNVCYDIKIKNEDRRILDHVDGWVKPGTLTALMGVSGAGKTTLLDVLATRTTMGVISGEMLVDGNPRDESFQRKTGYAQQQDLHLATATVREALTFSAILRQPAHVSRQEKIKYVDEVIKLLDMSEYADAVVGVPGEGLNVEQRKRLTIGVELAAKPALLLFLDEPTSGLDSQTSWAILDLLDKLKKNGQAILCTIHQPSAMLFQRFDRLLFLARGGRTVYYGDVGQNSRILVDYFVRNGAHPCPPEANPAEWMLEVIGAAPGSHSDIDWPKTWRSSPEYAEVQRHLDELQYERSRANQLERTASAQRREDKAAYREFAAPFMTQLRETTLRVFQQYWRTPSYIYSKTMLCVLSALFIGFSLYMMPNTQTGLQNQMFGIFMLLTIFGQLNQQIMPHFVTQRSLYEVRERPSKTYSWKGFMLSNIIVELPWNSLMGVLMFFCWYYPIGLYRNAEPTDEVNLRGFMAFLFVWMFMMFTSTFTHMVIAGVETSETGGNIANLMFAMCLIFCGVLAQPGQFPGFWIFMYRVSPFTYLVSGMLSVGLANNVVVCADNEYVRFEPPTNQTCGQYIADYIDRKGGYINNPMSSAGCEYCAIGDTNQFLENITSKYSEAWRNFGILWGYVIFNIFMALFLYWLIRVPKGDFKKAKKTDSKSAVVAPQPEPSRPSPDDAQTGDKEIEPARQYRSITGGQTPPRQESSEKV</sequence>
<feature type="transmembrane region" description="Helical" evidence="10">
    <location>
        <begin position="1658"/>
        <end position="1679"/>
    </location>
</feature>
<dbReference type="GO" id="GO:0005524">
    <property type="term" value="F:ATP binding"/>
    <property type="evidence" value="ECO:0007669"/>
    <property type="project" value="UniProtKB-KW"/>
</dbReference>
<dbReference type="OMA" id="FNIFAAC"/>
<dbReference type="InterPro" id="IPR003439">
    <property type="entry name" value="ABC_transporter-like_ATP-bd"/>
</dbReference>
<dbReference type="PANTHER" id="PTHR19241">
    <property type="entry name" value="ATP-BINDING CASSETTE TRANSPORTER"/>
    <property type="match status" value="1"/>
</dbReference>
<evidence type="ECO:0000256" key="10">
    <source>
        <dbReference type="SAM" id="Phobius"/>
    </source>
</evidence>
<accession>E5A9K3</accession>
<evidence type="ECO:0000256" key="7">
    <source>
        <dbReference type="ARBA" id="ARBA00022989"/>
    </source>
</evidence>
<dbReference type="Pfam" id="PF14510">
    <property type="entry name" value="ABC_trans_N"/>
    <property type="match status" value="1"/>
</dbReference>
<dbReference type="GO" id="GO:0016020">
    <property type="term" value="C:membrane"/>
    <property type="evidence" value="ECO:0007669"/>
    <property type="project" value="UniProtKB-SubCell"/>
</dbReference>
<keyword evidence="5" id="KW-0547">Nucleotide-binding</keyword>
<comment type="subcellular location">
    <subcellularLocation>
        <location evidence="1">Membrane</location>
        <topology evidence="1">Multi-pass membrane protein</topology>
    </subcellularLocation>
</comment>
<comment type="similarity">
    <text evidence="2">Belongs to the ABC transporter superfamily. ABCG family. PDR (TC 3.A.1.205) subfamily.</text>
</comment>
<dbReference type="PROSITE" id="PS50893">
    <property type="entry name" value="ABC_TRANSPORTER_2"/>
    <property type="match status" value="2"/>
</dbReference>
<feature type="transmembrane region" description="Helical" evidence="10">
    <location>
        <begin position="1625"/>
        <end position="1646"/>
    </location>
</feature>
<feature type="transmembrane region" description="Helical" evidence="10">
    <location>
        <begin position="1780"/>
        <end position="1804"/>
    </location>
</feature>
<protein>
    <recommendedName>
        <fullName evidence="11">ABC transporter domain-containing protein</fullName>
    </recommendedName>
</protein>
<proteinExistence type="inferred from homology"/>
<feature type="transmembrane region" description="Helical" evidence="10">
    <location>
        <begin position="1746"/>
        <end position="1768"/>
    </location>
</feature>
<dbReference type="eggNOG" id="KOG0065">
    <property type="taxonomic scope" value="Eukaryota"/>
</dbReference>
<dbReference type="FunCoup" id="E5A9K3">
    <property type="interactions" value="319"/>
</dbReference>
<evidence type="ECO:0000256" key="1">
    <source>
        <dbReference type="ARBA" id="ARBA00004141"/>
    </source>
</evidence>
<dbReference type="InterPro" id="IPR017871">
    <property type="entry name" value="ABC_transporter-like_CS"/>
</dbReference>
<feature type="domain" description="ABC transporter" evidence="11">
    <location>
        <begin position="583"/>
        <end position="837"/>
    </location>
</feature>
<feature type="transmembrane region" description="Helical" evidence="10">
    <location>
        <begin position="1090"/>
        <end position="1109"/>
    </location>
</feature>
<evidence type="ECO:0000313" key="12">
    <source>
        <dbReference type="EMBL" id="CBY00344.1"/>
    </source>
</evidence>
<feature type="transmembrane region" description="Helical" evidence="10">
    <location>
        <begin position="983"/>
        <end position="1004"/>
    </location>
</feature>
<dbReference type="SMART" id="SM00382">
    <property type="entry name" value="AAA"/>
    <property type="match status" value="2"/>
</dbReference>
<evidence type="ECO:0000313" key="13">
    <source>
        <dbReference type="Proteomes" id="UP000002668"/>
    </source>
</evidence>
<evidence type="ECO:0000256" key="4">
    <source>
        <dbReference type="ARBA" id="ARBA00022692"/>
    </source>
</evidence>
<dbReference type="STRING" id="985895.E5A9K3"/>
<evidence type="ECO:0000256" key="2">
    <source>
        <dbReference type="ARBA" id="ARBA00006012"/>
    </source>
</evidence>
<dbReference type="CDD" id="cd03232">
    <property type="entry name" value="ABCG_PDR_domain2"/>
    <property type="match status" value="1"/>
</dbReference>
<evidence type="ECO:0000256" key="5">
    <source>
        <dbReference type="ARBA" id="ARBA00022741"/>
    </source>
</evidence>
<dbReference type="GeneID" id="13292377"/>
<dbReference type="HOGENOM" id="CLU_000604_35_0_1"/>
<dbReference type="VEuPathDB" id="FungiDB:LEMA_P014740.1"/>
<dbReference type="InterPro" id="IPR034001">
    <property type="entry name" value="ABCG_PDR_1"/>
</dbReference>
<feature type="transmembrane region" description="Helical" evidence="10">
    <location>
        <begin position="1025"/>
        <end position="1047"/>
    </location>
</feature>
<evidence type="ECO:0000256" key="3">
    <source>
        <dbReference type="ARBA" id="ARBA00022448"/>
    </source>
</evidence>
<keyword evidence="13" id="KW-1185">Reference proteome</keyword>
<dbReference type="Pfam" id="PF01061">
    <property type="entry name" value="ABC2_membrane"/>
    <property type="match status" value="2"/>
</dbReference>
<evidence type="ECO:0000256" key="6">
    <source>
        <dbReference type="ARBA" id="ARBA00022840"/>
    </source>
</evidence>
<dbReference type="Pfam" id="PF06422">
    <property type="entry name" value="PDR_CDR"/>
    <property type="match status" value="2"/>
</dbReference>
<dbReference type="InterPro" id="IPR013525">
    <property type="entry name" value="ABC2_TM"/>
</dbReference>
<dbReference type="InterPro" id="IPR034003">
    <property type="entry name" value="ABCG_PDR_2"/>
</dbReference>
<feature type="transmembrane region" description="Helical" evidence="10">
    <location>
        <begin position="1700"/>
        <end position="1726"/>
    </location>
</feature>
<feature type="compositionally biased region" description="Polar residues" evidence="9">
    <location>
        <begin position="1965"/>
        <end position="1976"/>
    </location>
</feature>
<dbReference type="EMBL" id="FP929138">
    <property type="protein sequence ID" value="CBY00344.1"/>
    <property type="molecule type" value="Genomic_DNA"/>
</dbReference>
<feature type="domain" description="ABC transporter" evidence="11">
    <location>
        <begin position="1279"/>
        <end position="1521"/>
    </location>
</feature>
<dbReference type="InterPro" id="IPR010929">
    <property type="entry name" value="PDR_CDR_ABC"/>
</dbReference>
<dbReference type="InParanoid" id="E5A9K3"/>
<feature type="region of interest" description="Disordered" evidence="9">
    <location>
        <begin position="406"/>
        <end position="506"/>
    </location>
</feature>
<feature type="compositionally biased region" description="Basic and acidic residues" evidence="9">
    <location>
        <begin position="432"/>
        <end position="448"/>
    </location>
</feature>
<keyword evidence="8 10" id="KW-0472">Membrane</keyword>
<evidence type="ECO:0000256" key="9">
    <source>
        <dbReference type="SAM" id="MobiDB-lite"/>
    </source>
</evidence>
<name>E5A9K3_LEPMJ</name>
<keyword evidence="7 10" id="KW-1133">Transmembrane helix</keyword>